<keyword evidence="2" id="KW-0560">Oxidoreductase</keyword>
<dbReference type="EMBL" id="SOFI01000003">
    <property type="protein sequence ID" value="TFB80206.1"/>
    <property type="molecule type" value="Genomic_DNA"/>
</dbReference>
<evidence type="ECO:0000256" key="2">
    <source>
        <dbReference type="ARBA" id="ARBA00023002"/>
    </source>
</evidence>
<evidence type="ECO:0000313" key="3">
    <source>
        <dbReference type="EMBL" id="TFB80206.1"/>
    </source>
</evidence>
<proteinExistence type="inferred from homology"/>
<dbReference type="Proteomes" id="UP000298488">
    <property type="component" value="Unassembled WGS sequence"/>
</dbReference>
<evidence type="ECO:0000313" key="4">
    <source>
        <dbReference type="Proteomes" id="UP000298488"/>
    </source>
</evidence>
<comment type="caution">
    <text evidence="3">The sequence shown here is derived from an EMBL/GenBank/DDBJ whole genome shotgun (WGS) entry which is preliminary data.</text>
</comment>
<name>A0A4R8VCL3_9MICO</name>
<accession>A0A4R8VCL3</accession>
<comment type="similarity">
    <text evidence="1">Belongs to the short-chain dehydrogenases/reductases (SDR) family.</text>
</comment>
<dbReference type="InterPro" id="IPR036291">
    <property type="entry name" value="NAD(P)-bd_dom_sf"/>
</dbReference>
<organism evidence="3 4">
    <name type="scientific">Terrimesophilobacter mesophilus</name>
    <dbReference type="NCBI Taxonomy" id="433647"/>
    <lineage>
        <taxon>Bacteria</taxon>
        <taxon>Bacillati</taxon>
        <taxon>Actinomycetota</taxon>
        <taxon>Actinomycetes</taxon>
        <taxon>Micrococcales</taxon>
        <taxon>Microbacteriaceae</taxon>
        <taxon>Terrimesophilobacter</taxon>
    </lineage>
</organism>
<protein>
    <submittedName>
        <fullName evidence="3">SDR family oxidoreductase</fullName>
    </submittedName>
</protein>
<gene>
    <name evidence="3" type="ORF">E3N84_09285</name>
</gene>
<dbReference type="PROSITE" id="PS00061">
    <property type="entry name" value="ADH_SHORT"/>
    <property type="match status" value="1"/>
</dbReference>
<sequence length="244" mass="25100">MGKLEGKVALITGGAMGMGAADAALLASEGATVVVTDVDEKDGNAVAASIGGHYRHLDVTSEDNWREVVADVVATIGNIDILVNNAGVVAFTPVATTELAEWNRVIDINLTGVFLGIRSVVETMKAAGGGVIVNLSSTAGMMGYSNLSAYVASKWGVRGLTKAAALDLGRDNIRVVSVHPGGIRTPMTAGLEGNEMYASQPIPRIGEPDEVARLILYLVADATFSTGTEFIVDGGATVGQALNV</sequence>
<keyword evidence="4" id="KW-1185">Reference proteome</keyword>
<dbReference type="PRINTS" id="PR00080">
    <property type="entry name" value="SDRFAMILY"/>
</dbReference>
<dbReference type="InterPro" id="IPR002347">
    <property type="entry name" value="SDR_fam"/>
</dbReference>
<dbReference type="PANTHER" id="PTHR24321">
    <property type="entry name" value="DEHYDROGENASES, SHORT CHAIN"/>
    <property type="match status" value="1"/>
</dbReference>
<dbReference type="InterPro" id="IPR020904">
    <property type="entry name" value="Sc_DH/Rdtase_CS"/>
</dbReference>
<dbReference type="RefSeq" id="WP_104096071.1">
    <property type="nucleotide sequence ID" value="NZ_JACHBP010000001.1"/>
</dbReference>
<dbReference type="Gene3D" id="3.40.50.720">
    <property type="entry name" value="NAD(P)-binding Rossmann-like Domain"/>
    <property type="match status" value="1"/>
</dbReference>
<dbReference type="OrthoDB" id="7064009at2"/>
<dbReference type="PRINTS" id="PR00081">
    <property type="entry name" value="GDHRDH"/>
</dbReference>
<reference evidence="3 4" key="1">
    <citation type="submission" date="2019-03" db="EMBL/GenBank/DDBJ databases">
        <title>Genomics of glacier-inhabiting Cryobacterium strains.</title>
        <authorList>
            <person name="Liu Q."/>
            <person name="Xin Y.-H."/>
        </authorList>
    </citation>
    <scope>NUCLEOTIDE SEQUENCE [LARGE SCALE GENOMIC DNA]</scope>
    <source>
        <strain evidence="3 4">CGMCC 1.10440</strain>
    </source>
</reference>
<dbReference type="FunFam" id="3.40.50.720:FF:000084">
    <property type="entry name" value="Short-chain dehydrogenase reductase"/>
    <property type="match status" value="1"/>
</dbReference>
<dbReference type="GO" id="GO:0016491">
    <property type="term" value="F:oxidoreductase activity"/>
    <property type="evidence" value="ECO:0007669"/>
    <property type="project" value="UniProtKB-KW"/>
</dbReference>
<dbReference type="SUPFAM" id="SSF51735">
    <property type="entry name" value="NAD(P)-binding Rossmann-fold domains"/>
    <property type="match status" value="1"/>
</dbReference>
<dbReference type="AlphaFoldDB" id="A0A4R8VCL3"/>
<evidence type="ECO:0000256" key="1">
    <source>
        <dbReference type="ARBA" id="ARBA00006484"/>
    </source>
</evidence>
<dbReference type="PANTHER" id="PTHR24321:SF8">
    <property type="entry name" value="ESTRADIOL 17-BETA-DEHYDROGENASE 8-RELATED"/>
    <property type="match status" value="1"/>
</dbReference>
<dbReference type="Pfam" id="PF13561">
    <property type="entry name" value="adh_short_C2"/>
    <property type="match status" value="1"/>
</dbReference>